<reference evidence="11 12" key="1">
    <citation type="submission" date="2018-11" db="EMBL/GenBank/DDBJ databases">
        <authorList>
            <person name="Ye M.-Q."/>
            <person name="Du Z.-J."/>
        </authorList>
    </citation>
    <scope>NUCLEOTIDE SEQUENCE [LARGE SCALE GENOMIC DNA]</scope>
    <source>
        <strain evidence="11 12">U0105</strain>
    </source>
</reference>
<keyword evidence="5" id="KW-0813">Transport</keyword>
<dbReference type="GO" id="GO:0034257">
    <property type="term" value="F:nicotinamide riboside transmembrane transporter activity"/>
    <property type="evidence" value="ECO:0007669"/>
    <property type="project" value="InterPro"/>
</dbReference>
<dbReference type="RefSeq" id="WP_124029189.1">
    <property type="nucleotide sequence ID" value="NZ_JBHRSN010000013.1"/>
</dbReference>
<dbReference type="GO" id="GO:0005886">
    <property type="term" value="C:plasma membrane"/>
    <property type="evidence" value="ECO:0007669"/>
    <property type="project" value="UniProtKB-SubCell"/>
</dbReference>
<evidence type="ECO:0000256" key="10">
    <source>
        <dbReference type="SAM" id="Phobius"/>
    </source>
</evidence>
<evidence type="ECO:0000313" key="12">
    <source>
        <dbReference type="Proteomes" id="UP000275281"/>
    </source>
</evidence>
<evidence type="ECO:0000313" key="11">
    <source>
        <dbReference type="EMBL" id="RPJ65061.1"/>
    </source>
</evidence>
<organism evidence="11 12">
    <name type="scientific">Alteromonas sediminis</name>
    <dbReference type="NCBI Taxonomy" id="2259342"/>
    <lineage>
        <taxon>Bacteria</taxon>
        <taxon>Pseudomonadati</taxon>
        <taxon>Pseudomonadota</taxon>
        <taxon>Gammaproteobacteria</taxon>
        <taxon>Alteromonadales</taxon>
        <taxon>Alteromonadaceae</taxon>
        <taxon>Alteromonas/Salinimonas group</taxon>
        <taxon>Alteromonas</taxon>
    </lineage>
</organism>
<feature type="transmembrane region" description="Helical" evidence="10">
    <location>
        <begin position="33"/>
        <end position="51"/>
    </location>
</feature>
<dbReference type="EMBL" id="RPOK01000006">
    <property type="protein sequence ID" value="RPJ65061.1"/>
    <property type="molecule type" value="Genomic_DNA"/>
</dbReference>
<dbReference type="NCBIfam" id="TIGR01528">
    <property type="entry name" value="NMN_trans_PnuC"/>
    <property type="match status" value="1"/>
</dbReference>
<sequence>MTLLDQIAATSAAEWVAVLLAVGYVVLAAKQHWLCWLCAFISTGIYVVLFWRVTLPFQSMLNAYYMLMAVYGFWQWRGKHAVDKPLPVTSLSLFIHGVIIVGGLSLAFALAHIFAEQFNNDYLWLDASIHILSMITTLMVTHKKIENWLYWMVINSAAAWLYWQSGLLMTSLLMVFYVGFSIYGYMQWKRELASTDALSAT</sequence>
<dbReference type="Pfam" id="PF04973">
    <property type="entry name" value="NMN_transporter"/>
    <property type="match status" value="1"/>
</dbReference>
<evidence type="ECO:0000256" key="3">
    <source>
        <dbReference type="ARBA" id="ARBA00006669"/>
    </source>
</evidence>
<evidence type="ECO:0000256" key="4">
    <source>
        <dbReference type="ARBA" id="ARBA00017522"/>
    </source>
</evidence>
<evidence type="ECO:0000256" key="9">
    <source>
        <dbReference type="ARBA" id="ARBA00023136"/>
    </source>
</evidence>
<accession>A0A3N5YJX7</accession>
<dbReference type="PANTHER" id="PTHR36122">
    <property type="entry name" value="NICOTINAMIDE RIBOSIDE TRANSPORTER PNUC"/>
    <property type="match status" value="1"/>
</dbReference>
<keyword evidence="7 10" id="KW-0812">Transmembrane</keyword>
<feature type="transmembrane region" description="Helical" evidence="10">
    <location>
        <begin position="6"/>
        <end position="26"/>
    </location>
</feature>
<keyword evidence="12" id="KW-1185">Reference proteome</keyword>
<dbReference type="AlphaFoldDB" id="A0A3N5YJX7"/>
<feature type="transmembrane region" description="Helical" evidence="10">
    <location>
        <begin position="57"/>
        <end position="74"/>
    </location>
</feature>
<protein>
    <recommendedName>
        <fullName evidence="4">Nicotinamide riboside transporter PnuC</fullName>
    </recommendedName>
</protein>
<comment type="function">
    <text evidence="1">Required for nicotinamide riboside transport across the inner membrane.</text>
</comment>
<dbReference type="Proteomes" id="UP000275281">
    <property type="component" value="Unassembled WGS sequence"/>
</dbReference>
<evidence type="ECO:0000256" key="5">
    <source>
        <dbReference type="ARBA" id="ARBA00022448"/>
    </source>
</evidence>
<keyword evidence="6" id="KW-1003">Cell membrane</keyword>
<keyword evidence="9 10" id="KW-0472">Membrane</keyword>
<dbReference type="OrthoDB" id="9791248at2"/>
<feature type="transmembrane region" description="Helical" evidence="10">
    <location>
        <begin position="86"/>
        <end position="110"/>
    </location>
</feature>
<feature type="transmembrane region" description="Helical" evidence="10">
    <location>
        <begin position="122"/>
        <end position="141"/>
    </location>
</feature>
<evidence type="ECO:0000256" key="8">
    <source>
        <dbReference type="ARBA" id="ARBA00022989"/>
    </source>
</evidence>
<evidence type="ECO:0000256" key="6">
    <source>
        <dbReference type="ARBA" id="ARBA00022475"/>
    </source>
</evidence>
<name>A0A3N5YJX7_9ALTE</name>
<dbReference type="PANTHER" id="PTHR36122:SF2">
    <property type="entry name" value="NICOTINAMIDE RIBOSIDE TRANSPORTER PNUC"/>
    <property type="match status" value="1"/>
</dbReference>
<gene>
    <name evidence="11" type="ORF">DRW07_17245</name>
</gene>
<comment type="caution">
    <text evidence="11">The sequence shown here is derived from an EMBL/GenBank/DDBJ whole genome shotgun (WGS) entry which is preliminary data.</text>
</comment>
<feature type="transmembrane region" description="Helical" evidence="10">
    <location>
        <begin position="169"/>
        <end position="186"/>
    </location>
</feature>
<evidence type="ECO:0000256" key="2">
    <source>
        <dbReference type="ARBA" id="ARBA00004651"/>
    </source>
</evidence>
<evidence type="ECO:0000256" key="1">
    <source>
        <dbReference type="ARBA" id="ARBA00002672"/>
    </source>
</evidence>
<proteinExistence type="inferred from homology"/>
<comment type="similarity">
    <text evidence="3">Belongs to the nicotinamide ribonucleoside (NR) uptake permease (TC 4.B.1) family.</text>
</comment>
<evidence type="ECO:0000256" key="7">
    <source>
        <dbReference type="ARBA" id="ARBA00022692"/>
    </source>
</evidence>
<comment type="subcellular location">
    <subcellularLocation>
        <location evidence="2">Cell membrane</location>
        <topology evidence="2">Multi-pass membrane protein</topology>
    </subcellularLocation>
</comment>
<keyword evidence="8 10" id="KW-1133">Transmembrane helix</keyword>
<dbReference type="InterPro" id="IPR006419">
    <property type="entry name" value="NMN_transpt_PnuC"/>
</dbReference>